<comment type="caution">
    <text evidence="1">The sequence shown here is derived from an EMBL/GenBank/DDBJ whole genome shotgun (WGS) entry which is preliminary data.</text>
</comment>
<dbReference type="OrthoDB" id="431378at2759"/>
<dbReference type="AlphaFoldDB" id="A0A8E0VD92"/>
<gene>
    <name evidence="1" type="ORF">FBUS_10538</name>
</gene>
<dbReference type="GO" id="GO:0004620">
    <property type="term" value="F:phospholipase activity"/>
    <property type="evidence" value="ECO:0007669"/>
    <property type="project" value="TreeGrafter"/>
</dbReference>
<dbReference type="Proteomes" id="UP000728185">
    <property type="component" value="Unassembled WGS sequence"/>
</dbReference>
<organism evidence="1 2">
    <name type="scientific">Fasciolopsis buskii</name>
    <dbReference type="NCBI Taxonomy" id="27845"/>
    <lineage>
        <taxon>Eukaryota</taxon>
        <taxon>Metazoa</taxon>
        <taxon>Spiralia</taxon>
        <taxon>Lophotrochozoa</taxon>
        <taxon>Platyhelminthes</taxon>
        <taxon>Trematoda</taxon>
        <taxon>Digenea</taxon>
        <taxon>Plagiorchiida</taxon>
        <taxon>Echinostomata</taxon>
        <taxon>Echinostomatoidea</taxon>
        <taxon>Fasciolidae</taxon>
        <taxon>Fasciolopsis</taxon>
    </lineage>
</organism>
<evidence type="ECO:0000313" key="1">
    <source>
        <dbReference type="EMBL" id="KAA0185700.1"/>
    </source>
</evidence>
<dbReference type="InterPro" id="IPR058055">
    <property type="entry name" value="PA-PLA1"/>
</dbReference>
<keyword evidence="2" id="KW-1185">Reference proteome</keyword>
<accession>A0A8E0VD92</accession>
<evidence type="ECO:0000313" key="2">
    <source>
        <dbReference type="Proteomes" id="UP000728185"/>
    </source>
</evidence>
<dbReference type="EMBL" id="LUCM01010285">
    <property type="protein sequence ID" value="KAA0185700.1"/>
    <property type="molecule type" value="Genomic_DNA"/>
</dbReference>
<dbReference type="PANTHER" id="PTHR23509:SF48">
    <property type="entry name" value="INTRACELLULAR PHOSPHOLIPASE A1"/>
    <property type="match status" value="1"/>
</dbReference>
<name>A0A8E0VD92_9TREM</name>
<dbReference type="PANTHER" id="PTHR23509">
    <property type="entry name" value="PA-PL1 PHOSPHOLIPASE FAMILY"/>
    <property type="match status" value="1"/>
</dbReference>
<sequence>MCQGGSRLMQILRGVWFRDNAGNLEPLDDDVVVDQLESQFLKLRSPSGISMQDLSTSTFVDPQNSSLRRYSSEKKRNLHSTTSAPVLYTVNDVDSEEVSRHYGSVDKQSLPHTGLSTGDTKKRIPIHTARFADCHVDWYASDEIYMYQESTSLYIRQKLGMPKIGTRLCRGFDQDADPNDRPPDVTHLCFVVHGIGQKMGTNPILKSCNEFRDMCNRLKSKYFPGLDAANQRVEFLPVEWRSSLQLDGDTVESVTPICVRGLRNTLNSSVMDIMYYNSPIYRAEISASLLSELNRLYHMFCSRNPHFESRGGKVSVLAHSLGCVLVYDLITGWSRPVLCRDDQSLVSGGSKFQPNGAELTLPKEEITTSSEIPVR</sequence>
<proteinExistence type="predicted"/>
<dbReference type="GO" id="GO:0005737">
    <property type="term" value="C:cytoplasm"/>
    <property type="evidence" value="ECO:0007669"/>
    <property type="project" value="TreeGrafter"/>
</dbReference>
<reference evidence="1" key="1">
    <citation type="submission" date="2019-05" db="EMBL/GenBank/DDBJ databases">
        <title>Annotation for the trematode Fasciolopsis buski.</title>
        <authorList>
            <person name="Choi Y.-J."/>
        </authorList>
    </citation>
    <scope>NUCLEOTIDE SEQUENCE</scope>
    <source>
        <strain evidence="1">HT</strain>
        <tissue evidence="1">Whole worm</tissue>
    </source>
</reference>
<protein>
    <submittedName>
        <fullName evidence="1">Phospholipase DDHD1</fullName>
    </submittedName>
</protein>